<dbReference type="CDD" id="cd00515">
    <property type="entry name" value="HAM1"/>
    <property type="match status" value="1"/>
</dbReference>
<dbReference type="RefSeq" id="XP_028535487.1">
    <property type="nucleotide sequence ID" value="XM_028679805.1"/>
</dbReference>
<keyword evidence="4" id="KW-1185">Reference proteome</keyword>
<evidence type="ECO:0000256" key="1">
    <source>
        <dbReference type="ARBA" id="ARBA00008023"/>
    </source>
</evidence>
<evidence type="ECO:0000313" key="4">
    <source>
        <dbReference type="Proteomes" id="UP000220158"/>
    </source>
</evidence>
<keyword evidence="2" id="KW-0378">Hydrolase</keyword>
<dbReference type="OMA" id="QWDCVFI"/>
<accession>A0A1J1HDH5</accession>
<proteinExistence type="inferred from homology"/>
<reference evidence="3 4" key="1">
    <citation type="submission" date="2015-04" db="EMBL/GenBank/DDBJ databases">
        <authorList>
            <consortium name="Pathogen Informatics"/>
        </authorList>
    </citation>
    <scope>NUCLEOTIDE SEQUENCE [LARGE SCALE GENOMIC DNA]</scope>
    <source>
        <strain evidence="3 4">SGS1</strain>
    </source>
</reference>
<dbReference type="OrthoDB" id="6288734at2759"/>
<dbReference type="GO" id="GO:0047429">
    <property type="term" value="F:nucleoside triphosphate diphosphatase activity"/>
    <property type="evidence" value="ECO:0007669"/>
    <property type="project" value="InterPro"/>
</dbReference>
<protein>
    <submittedName>
        <fullName evidence="3">Ham1-like protein, putative</fullName>
    </submittedName>
</protein>
<dbReference type="GeneID" id="39734444"/>
<dbReference type="PANTHER" id="PTHR11067">
    <property type="entry name" value="INOSINE TRIPHOSPHATE PYROPHOSPHATASE/HAM1 PROTEIN"/>
    <property type="match status" value="1"/>
</dbReference>
<dbReference type="PANTHER" id="PTHR11067:SF9">
    <property type="entry name" value="INOSINE TRIPHOSPHATE PYROPHOSPHATASE"/>
    <property type="match status" value="1"/>
</dbReference>
<gene>
    <name evidence="3" type="ORF">PRELSG_0202600</name>
</gene>
<evidence type="ECO:0000313" key="3">
    <source>
        <dbReference type="EMBL" id="CRH03000.1"/>
    </source>
</evidence>
<dbReference type="SUPFAM" id="SSF52972">
    <property type="entry name" value="ITPase-like"/>
    <property type="match status" value="1"/>
</dbReference>
<name>A0A1J1HDH5_PLARL</name>
<dbReference type="Pfam" id="PF01725">
    <property type="entry name" value="Ham1p_like"/>
    <property type="match status" value="1"/>
</dbReference>
<dbReference type="GO" id="GO:0005737">
    <property type="term" value="C:cytoplasm"/>
    <property type="evidence" value="ECO:0007669"/>
    <property type="project" value="TreeGrafter"/>
</dbReference>
<dbReference type="EMBL" id="LN835297">
    <property type="protein sequence ID" value="CRH03000.1"/>
    <property type="molecule type" value="Genomic_DNA"/>
</dbReference>
<dbReference type="GO" id="GO:0009143">
    <property type="term" value="P:nucleoside triphosphate catabolic process"/>
    <property type="evidence" value="ECO:0007669"/>
    <property type="project" value="InterPro"/>
</dbReference>
<dbReference type="InterPro" id="IPR002637">
    <property type="entry name" value="RdgB/HAM1"/>
</dbReference>
<comment type="similarity">
    <text evidence="1">Belongs to the HAM1 NTPase family.</text>
</comment>
<organism evidence="3 4">
    <name type="scientific">Plasmodium relictum</name>
    <dbReference type="NCBI Taxonomy" id="85471"/>
    <lineage>
        <taxon>Eukaryota</taxon>
        <taxon>Sar</taxon>
        <taxon>Alveolata</taxon>
        <taxon>Apicomplexa</taxon>
        <taxon>Aconoidasida</taxon>
        <taxon>Haemosporida</taxon>
        <taxon>Plasmodiidae</taxon>
        <taxon>Plasmodium</taxon>
        <taxon>Plasmodium (Haemamoeba)</taxon>
    </lineage>
</organism>
<evidence type="ECO:0000256" key="2">
    <source>
        <dbReference type="ARBA" id="ARBA00022801"/>
    </source>
</evidence>
<sequence length="198" mass="23193">MDLYLVTGNKNKKIEFEKMLNNELKVGYIDFDLIEIQSNDIIEINEHKVKNAFEMFIEQNIQTDKKKKKLVITEDTGLYIDCLNSFPGPYVKWMQKAIGSKGIYEIVSKYSDNKCHAVCVYSFYDGENVHSFKGVTHGKIVEPKGSDKFSWDNIFEPNDYKKTFAEMTFCEKKEISPRFKAFVQLKEFLLKELNKYNT</sequence>
<dbReference type="KEGG" id="prel:PRELSG_0202600"/>
<dbReference type="Proteomes" id="UP000220158">
    <property type="component" value="Chromosome 2"/>
</dbReference>
<dbReference type="VEuPathDB" id="PlasmoDB:PRELSG_0202600"/>
<dbReference type="AlphaFoldDB" id="A0A1J1HDH5"/>
<dbReference type="InterPro" id="IPR029001">
    <property type="entry name" value="ITPase-like_fam"/>
</dbReference>
<dbReference type="Gene3D" id="3.90.950.10">
    <property type="match status" value="1"/>
</dbReference>